<organism evidence="1 2">
    <name type="scientific">Dentiscutata erythropus</name>
    <dbReference type="NCBI Taxonomy" id="1348616"/>
    <lineage>
        <taxon>Eukaryota</taxon>
        <taxon>Fungi</taxon>
        <taxon>Fungi incertae sedis</taxon>
        <taxon>Mucoromycota</taxon>
        <taxon>Glomeromycotina</taxon>
        <taxon>Glomeromycetes</taxon>
        <taxon>Diversisporales</taxon>
        <taxon>Gigasporaceae</taxon>
        <taxon>Dentiscutata</taxon>
    </lineage>
</organism>
<feature type="non-terminal residue" evidence="1">
    <location>
        <position position="243"/>
    </location>
</feature>
<dbReference type="AlphaFoldDB" id="A0A9N9JZ08"/>
<reference evidence="1" key="1">
    <citation type="submission" date="2021-06" db="EMBL/GenBank/DDBJ databases">
        <authorList>
            <person name="Kallberg Y."/>
            <person name="Tangrot J."/>
            <person name="Rosling A."/>
        </authorList>
    </citation>
    <scope>NUCLEOTIDE SEQUENCE</scope>
    <source>
        <strain evidence="1">MA453B</strain>
    </source>
</reference>
<gene>
    <name evidence="1" type="ORF">DERYTH_LOCUS22960</name>
</gene>
<dbReference type="PANTHER" id="PTHR34862">
    <property type="entry name" value="SPARK DOMAIN-CONTAINING PROTEIN"/>
    <property type="match status" value="1"/>
</dbReference>
<proteinExistence type="predicted"/>
<sequence length="243" mass="26305">MTSLGSTVPPNIASKIPPNTLQILDALDGLPGNLSQPCVTTLLAIATSPEFLKCVTPGAFLPILPIISDPNFFNSLKQNPKKLLDYIPQFDQFSDIICNAPKCSDGGVQNATNAITVGCKDDLSNKNAIADLIYFFVVFYSPVRDITCFKDKKEYCKDETAKVVINLPQSPLNITGNPLLDSVAVADPGSICTRCNKDIVNTLFNFLKNNKPALDLLAQAGIDQKHIDEMKIGVAVKCGINFE</sequence>
<dbReference type="OrthoDB" id="2536450at2759"/>
<evidence type="ECO:0000313" key="1">
    <source>
        <dbReference type="EMBL" id="CAG8798853.1"/>
    </source>
</evidence>
<comment type="caution">
    <text evidence="1">The sequence shown here is derived from an EMBL/GenBank/DDBJ whole genome shotgun (WGS) entry which is preliminary data.</text>
</comment>
<evidence type="ECO:0000313" key="2">
    <source>
        <dbReference type="Proteomes" id="UP000789405"/>
    </source>
</evidence>
<name>A0A9N9JZ08_9GLOM</name>
<dbReference type="EMBL" id="CAJVPY010033338">
    <property type="protein sequence ID" value="CAG8798853.1"/>
    <property type="molecule type" value="Genomic_DNA"/>
</dbReference>
<accession>A0A9N9JZ08</accession>
<dbReference type="PANTHER" id="PTHR34862:SF1">
    <property type="entry name" value="SPARK DOMAIN-CONTAINING PROTEIN"/>
    <property type="match status" value="1"/>
</dbReference>
<dbReference type="Proteomes" id="UP000789405">
    <property type="component" value="Unassembled WGS sequence"/>
</dbReference>
<keyword evidence="2" id="KW-1185">Reference proteome</keyword>
<protein>
    <submittedName>
        <fullName evidence="1">7707_t:CDS:1</fullName>
    </submittedName>
</protein>